<evidence type="ECO:0000313" key="1">
    <source>
        <dbReference type="EMBL" id="KAJ1882733.1"/>
    </source>
</evidence>
<feature type="non-terminal residue" evidence="1">
    <location>
        <position position="658"/>
    </location>
</feature>
<protein>
    <submittedName>
        <fullName evidence="1">Uncharacterized protein</fullName>
    </submittedName>
</protein>
<name>A0ACC1I2Q3_9FUNG</name>
<dbReference type="Proteomes" id="UP001150581">
    <property type="component" value="Unassembled WGS sequence"/>
</dbReference>
<dbReference type="EMBL" id="JANBPG010003204">
    <property type="protein sequence ID" value="KAJ1882733.1"/>
    <property type="molecule type" value="Genomic_DNA"/>
</dbReference>
<comment type="caution">
    <text evidence="1">The sequence shown here is derived from an EMBL/GenBank/DDBJ whole genome shotgun (WGS) entry which is preliminary data.</text>
</comment>
<accession>A0ACC1I2Q3</accession>
<gene>
    <name evidence="1" type="ORF">LPJ66_011114</name>
</gene>
<evidence type="ECO:0000313" key="2">
    <source>
        <dbReference type="Proteomes" id="UP001150581"/>
    </source>
</evidence>
<organism evidence="1 2">
    <name type="scientific">Kickxella alabastrina</name>
    <dbReference type="NCBI Taxonomy" id="61397"/>
    <lineage>
        <taxon>Eukaryota</taxon>
        <taxon>Fungi</taxon>
        <taxon>Fungi incertae sedis</taxon>
        <taxon>Zoopagomycota</taxon>
        <taxon>Kickxellomycotina</taxon>
        <taxon>Kickxellomycetes</taxon>
        <taxon>Kickxellales</taxon>
        <taxon>Kickxellaceae</taxon>
        <taxon>Kickxella</taxon>
    </lineage>
</organism>
<keyword evidence="2" id="KW-1185">Reference proteome</keyword>
<reference evidence="1" key="1">
    <citation type="submission" date="2022-07" db="EMBL/GenBank/DDBJ databases">
        <title>Phylogenomic reconstructions and comparative analyses of Kickxellomycotina fungi.</title>
        <authorList>
            <person name="Reynolds N.K."/>
            <person name="Stajich J.E."/>
            <person name="Barry K."/>
            <person name="Grigoriev I.V."/>
            <person name="Crous P."/>
            <person name="Smith M.E."/>
        </authorList>
    </citation>
    <scope>NUCLEOTIDE SEQUENCE</scope>
    <source>
        <strain evidence="1">Benny 63K</strain>
    </source>
</reference>
<sequence length="658" mass="70741">MASLSGSHKASDGKRRSWYDTDVGAQNLPPVPTIPESATREYHNPPATPAGSGFPSDRIHSARPTTGISLSSLRRPQSSHSNAAGHHRIASNSNGGPGHSTNTVFGPNRQESNVRALINDFSTWESPTASIMMFQREWKLPSFQQIVSTQSATTWAKNNGWAVTMSSELFFMAYIFYKLPKDVNATQNQAAGEKIVSDRLLLRMRFAMEDFEGKVVAGEAWRDAITAIILTIDARIAPNCPVASSKRNFSQVSLDTTEQSALHDSLPAENHIRRMKILEKHLSKVTESFSSHFWPRQEDHVPIFNTFPRRRTDETTSSMVVEKKPIRRARGWSMIPTLLTFKSDEPEVPVRPESPTLSTHSRKRPLYPMGLSIAGISLGVGPGPSSGLGISEHRGTSVASSHDLSTVDSVAGSPACHSRSPSRPASPVLSAMSVSPISKRSSVHSHLSGGGGMARPSSPVYKRGTLGLGSSNDVATLTDEFGQSLNISPRPPLKSTSSQSSGASSGFNVSMNAAASSGVNAGGVLGLRQPTSLSVVTMATIEGQQRKRKAGEAGVVGKTKGGFEVVWSATDLISTSYVMVPVPKAAVSESPTKMFKQNHSRLNKLAVVDVDTVGTQSQPNLKSVLDSITREINLDSSYVLLLPPPPPVDMSTEDDDED</sequence>
<proteinExistence type="predicted"/>